<gene>
    <name evidence="1" type="ORF">TMSB3V08_LOCUS2700</name>
</gene>
<accession>A0A7R9HMT7</accession>
<name>A0A7R9HMT7_9NEOP</name>
<protein>
    <submittedName>
        <fullName evidence="1">Uncharacterized protein</fullName>
    </submittedName>
</protein>
<reference evidence="1" key="1">
    <citation type="submission" date="2020-11" db="EMBL/GenBank/DDBJ databases">
        <authorList>
            <person name="Tran Van P."/>
        </authorList>
    </citation>
    <scope>NUCLEOTIDE SEQUENCE</scope>
</reference>
<organism evidence="1">
    <name type="scientific">Timema monikensis</name>
    <dbReference type="NCBI Taxonomy" id="170555"/>
    <lineage>
        <taxon>Eukaryota</taxon>
        <taxon>Metazoa</taxon>
        <taxon>Ecdysozoa</taxon>
        <taxon>Arthropoda</taxon>
        <taxon>Hexapoda</taxon>
        <taxon>Insecta</taxon>
        <taxon>Pterygota</taxon>
        <taxon>Neoptera</taxon>
        <taxon>Polyneoptera</taxon>
        <taxon>Phasmatodea</taxon>
        <taxon>Timematodea</taxon>
        <taxon>Timematoidea</taxon>
        <taxon>Timematidae</taxon>
        <taxon>Timema</taxon>
    </lineage>
</organism>
<proteinExistence type="predicted"/>
<dbReference type="EMBL" id="OB793030">
    <property type="protein sequence ID" value="CAD7425797.1"/>
    <property type="molecule type" value="Genomic_DNA"/>
</dbReference>
<dbReference type="AlphaFoldDB" id="A0A7R9HMT7"/>
<evidence type="ECO:0000313" key="1">
    <source>
        <dbReference type="EMBL" id="CAD7425797.1"/>
    </source>
</evidence>
<sequence>MRRHDAAPASTAFYAPSPTARLYSSLFLDFWLQELHSYFDMFQCTSGINLRSDEKERTQNEIYG</sequence>